<dbReference type="EMBL" id="MF476924">
    <property type="protein sequence ID" value="ASW27617.1"/>
    <property type="molecule type" value="Genomic_DNA"/>
</dbReference>
<dbReference type="Proteomes" id="UP000223139">
    <property type="component" value="Segment"/>
</dbReference>
<organism evidence="1 2">
    <name type="scientific">Klebsiella phage YMC15/11/N53_KPN_BP</name>
    <dbReference type="NCBI Taxonomy" id="2026101"/>
    <lineage>
        <taxon>Viruses</taxon>
        <taxon>Duplodnaviria</taxon>
        <taxon>Heunggongvirae</taxon>
        <taxon>Uroviricota</taxon>
        <taxon>Caudoviricetes</taxon>
        <taxon>Casjensviridae</taxon>
        <taxon>Yonseivirus</taxon>
        <taxon>Yonseivirus N137</taxon>
    </lineage>
</organism>
<accession>A0A248XD35</accession>
<reference evidence="1 2" key="1">
    <citation type="submission" date="2017-07" db="EMBL/GenBank/DDBJ databases">
        <title>Complete Genome Sequence of the Klebsiella phage YMC15/11/N53_KPN_BP.</title>
        <authorList>
            <person name="Jeon J."/>
            <person name="Yong D."/>
            <person name="Lee K."/>
        </authorList>
    </citation>
    <scope>NUCLEOTIDE SEQUENCE [LARGE SCALE GENOMIC DNA]</scope>
</reference>
<gene>
    <name evidence="1" type="ORF">KPNN53_076</name>
</gene>
<evidence type="ECO:0000313" key="1">
    <source>
        <dbReference type="EMBL" id="ASW27617.1"/>
    </source>
</evidence>
<proteinExistence type="predicted"/>
<sequence length="114" mass="12123">MENPTPSNVALAVNRVAAPRKRLDAGPAFRSLEDKYAVAIYVTHTGSAIVGYRGTGKVLFSEGDYAKAKGGKARGAAEVGQMIHYIIGLLYWANTHMPTPEVAAVLAEIAGEKH</sequence>
<evidence type="ECO:0000313" key="2">
    <source>
        <dbReference type="Proteomes" id="UP000223139"/>
    </source>
</evidence>
<protein>
    <submittedName>
        <fullName evidence="1">Putative viral integrase family 4</fullName>
    </submittedName>
</protein>
<name>A0A248XD35_9CAUD</name>